<evidence type="ECO:0000259" key="2">
    <source>
        <dbReference type="PROSITE" id="PS50011"/>
    </source>
</evidence>
<feature type="compositionally biased region" description="Basic and acidic residues" evidence="1">
    <location>
        <begin position="362"/>
        <end position="390"/>
    </location>
</feature>
<feature type="compositionally biased region" description="Acidic residues" evidence="1">
    <location>
        <begin position="582"/>
        <end position="591"/>
    </location>
</feature>
<keyword evidence="4" id="KW-1185">Reference proteome</keyword>
<accession>A0A0C9SQ63</accession>
<feature type="region of interest" description="Disordered" evidence="1">
    <location>
        <begin position="560"/>
        <end position="639"/>
    </location>
</feature>
<feature type="region of interest" description="Disordered" evidence="1">
    <location>
        <begin position="357"/>
        <end position="476"/>
    </location>
</feature>
<feature type="domain" description="Protein kinase" evidence="2">
    <location>
        <begin position="705"/>
        <end position="883"/>
    </location>
</feature>
<dbReference type="InterPro" id="IPR011009">
    <property type="entry name" value="Kinase-like_dom_sf"/>
</dbReference>
<organism evidence="3 4">
    <name type="scientific">Plicaturopsis crispa FD-325 SS-3</name>
    <dbReference type="NCBI Taxonomy" id="944288"/>
    <lineage>
        <taxon>Eukaryota</taxon>
        <taxon>Fungi</taxon>
        <taxon>Dikarya</taxon>
        <taxon>Basidiomycota</taxon>
        <taxon>Agaricomycotina</taxon>
        <taxon>Agaricomycetes</taxon>
        <taxon>Agaricomycetidae</taxon>
        <taxon>Amylocorticiales</taxon>
        <taxon>Amylocorticiaceae</taxon>
        <taxon>Plicatura</taxon>
        <taxon>Plicaturopsis crispa</taxon>
    </lineage>
</organism>
<evidence type="ECO:0000313" key="4">
    <source>
        <dbReference type="Proteomes" id="UP000053263"/>
    </source>
</evidence>
<dbReference type="Proteomes" id="UP000053263">
    <property type="component" value="Unassembled WGS sequence"/>
</dbReference>
<dbReference type="AlphaFoldDB" id="A0A0C9SQ63"/>
<dbReference type="GO" id="GO:0005524">
    <property type="term" value="F:ATP binding"/>
    <property type="evidence" value="ECO:0007669"/>
    <property type="project" value="InterPro"/>
</dbReference>
<name>A0A0C9SQ63_PLICR</name>
<dbReference type="PROSITE" id="PS50011">
    <property type="entry name" value="PROTEIN_KINASE_DOM"/>
    <property type="match status" value="1"/>
</dbReference>
<evidence type="ECO:0000313" key="3">
    <source>
        <dbReference type="EMBL" id="KII83382.1"/>
    </source>
</evidence>
<reference evidence="3 4" key="1">
    <citation type="submission" date="2014-06" db="EMBL/GenBank/DDBJ databases">
        <title>Evolutionary Origins and Diversification of the Mycorrhizal Mutualists.</title>
        <authorList>
            <consortium name="DOE Joint Genome Institute"/>
            <consortium name="Mycorrhizal Genomics Consortium"/>
            <person name="Kohler A."/>
            <person name="Kuo A."/>
            <person name="Nagy L.G."/>
            <person name="Floudas D."/>
            <person name="Copeland A."/>
            <person name="Barry K.W."/>
            <person name="Cichocki N."/>
            <person name="Veneault-Fourrey C."/>
            <person name="LaButti K."/>
            <person name="Lindquist E.A."/>
            <person name="Lipzen A."/>
            <person name="Lundell T."/>
            <person name="Morin E."/>
            <person name="Murat C."/>
            <person name="Riley R."/>
            <person name="Ohm R."/>
            <person name="Sun H."/>
            <person name="Tunlid A."/>
            <person name="Henrissat B."/>
            <person name="Grigoriev I.V."/>
            <person name="Hibbett D.S."/>
            <person name="Martin F."/>
        </authorList>
    </citation>
    <scope>NUCLEOTIDE SEQUENCE [LARGE SCALE GENOMIC DNA]</scope>
    <source>
        <strain evidence="3 4">FD-325 SS-3</strain>
    </source>
</reference>
<dbReference type="GO" id="GO:0004672">
    <property type="term" value="F:protein kinase activity"/>
    <property type="evidence" value="ECO:0007669"/>
    <property type="project" value="InterPro"/>
</dbReference>
<dbReference type="InterPro" id="IPR000719">
    <property type="entry name" value="Prot_kinase_dom"/>
</dbReference>
<evidence type="ECO:0000256" key="1">
    <source>
        <dbReference type="SAM" id="MobiDB-lite"/>
    </source>
</evidence>
<feature type="compositionally biased region" description="Polar residues" evidence="1">
    <location>
        <begin position="432"/>
        <end position="446"/>
    </location>
</feature>
<gene>
    <name evidence="3" type="ORF">PLICRDRAFT_180464</name>
</gene>
<dbReference type="Gene3D" id="1.10.510.10">
    <property type="entry name" value="Transferase(Phosphotransferase) domain 1"/>
    <property type="match status" value="1"/>
</dbReference>
<protein>
    <recommendedName>
        <fullName evidence="2">Protein kinase domain-containing protein</fullName>
    </recommendedName>
</protein>
<feature type="compositionally biased region" description="Basic residues" evidence="1">
    <location>
        <begin position="596"/>
        <end position="619"/>
    </location>
</feature>
<feature type="compositionally biased region" description="Basic and acidic residues" evidence="1">
    <location>
        <begin position="620"/>
        <end position="639"/>
    </location>
</feature>
<dbReference type="HOGENOM" id="CLU_004236_0_0_1"/>
<sequence>MIFPAFNRASTSSDPPPIDQKQQSSSSRREPDVYKELEEFLSRSPPVLTLEKESRGGSRAHACRKPSWYDLHLGPEYTLKHFVHVKHLHEKIARFVDERLEFLKANNIQLLPAHALNVVDLSELQESRIDDKPTAMKNEAEVVQYLKDVTIDYTLTIASVLALHPQKWGSLLYFSPVPQNNKFIAADGSIQLTLPERKRKGAVNIPTRFIRAWDGVGEALREDLRKINERYKDLITWEMKSLTVAHKGVMQGFMLKVFDGDFQWTFCEGADKCKKSPYGHIVVHQNQGADSPETRRVVESPWVDPNLEPGMRSRTDAFDAERHPLERLNDAFLRGGSSLQQVDLVDSVVKAAGLEDWEREDSEAKRDKKEEGAREKETRSKGKGKAKEQDSSSDEECDVQEPDSVSAPREWAPAVPYPGAKIPVRARRTIKPKTTGQAANGTTSGEATAGESSDLGGNETGKDSKPVVNAEGAEQPRKTLLTEEKLAQQSWAQSVYSNTTFLVIHAGNFEFIGVRNRARQTLYVSDILHVPRLREPGYTKVQVGLILAALADNFDRLRVDPDYVPDPNPFDLHPGDPKGDGNDPDDDDDNGGPDRKKPRRPAPKKKGGPSTKRRGRQRKGAKDDLGEGGEPRQDDANDADRQWMIEQTLSPSRIALLVHLHYDVFDSTKAAIFHRGARVNDITDEILTPPSSPVTAFAKDERLLLVLESELGRGSAGMVHGSELVVEDGEKESCLDVVTKLAFTKDEQTALLNESSVYRHLALHGVEGVPTLLGEWHDRDDTGPSCLLLHDAGESVTDCETELSPDQRTKFTEILASIHATGVVHKNLSPENLLLDEKGNVAVVGFAKACCDASEQEMVDEREEFARLLESLGESRCVDGVCV</sequence>
<feature type="region of interest" description="Disordered" evidence="1">
    <location>
        <begin position="1"/>
        <end position="32"/>
    </location>
</feature>
<feature type="compositionally biased region" description="Acidic residues" evidence="1">
    <location>
        <begin position="391"/>
        <end position="401"/>
    </location>
</feature>
<dbReference type="OrthoDB" id="2521594at2759"/>
<dbReference type="SUPFAM" id="SSF56112">
    <property type="entry name" value="Protein kinase-like (PK-like)"/>
    <property type="match status" value="1"/>
</dbReference>
<proteinExistence type="predicted"/>
<dbReference type="EMBL" id="KN832578">
    <property type="protein sequence ID" value="KII83382.1"/>
    <property type="molecule type" value="Genomic_DNA"/>
</dbReference>